<comment type="pathway">
    <text evidence="3">Amino-acid degradation; L-arginine degradation via AST pathway; L-glutamate and succinate from L-arginine: step 2/5.</text>
</comment>
<name>A0A318KFS9_9NEIS</name>
<dbReference type="EC" id="3.5.3.23" evidence="3 4"/>
<feature type="active site" description="Nucleophile" evidence="3">
    <location>
        <position position="371"/>
    </location>
</feature>
<comment type="similarity">
    <text evidence="3">Belongs to the succinylarginine dihydrolase family.</text>
</comment>
<dbReference type="PANTHER" id="PTHR30420">
    <property type="entry name" value="N-SUCCINYLARGININE DIHYDROLASE"/>
    <property type="match status" value="1"/>
</dbReference>
<dbReference type="OrthoDB" id="248552at2"/>
<dbReference type="InterPro" id="IPR037031">
    <property type="entry name" value="AstB_sf"/>
</dbReference>
<feature type="active site" evidence="3">
    <location>
        <position position="250"/>
    </location>
</feature>
<feature type="binding site" evidence="3">
    <location>
        <position position="110"/>
    </location>
    <ligand>
        <name>substrate</name>
    </ligand>
</feature>
<evidence type="ECO:0000256" key="3">
    <source>
        <dbReference type="HAMAP-Rule" id="MF_01172"/>
    </source>
</evidence>
<feature type="binding site" evidence="3">
    <location>
        <position position="252"/>
    </location>
    <ligand>
        <name>substrate</name>
    </ligand>
</feature>
<dbReference type="EMBL" id="QJKI01000019">
    <property type="protein sequence ID" value="PXX77004.1"/>
    <property type="molecule type" value="Genomic_DNA"/>
</dbReference>
<dbReference type="NCBIfam" id="NF009789">
    <property type="entry name" value="PRK13281.1"/>
    <property type="match status" value="1"/>
</dbReference>
<evidence type="ECO:0000313" key="6">
    <source>
        <dbReference type="Proteomes" id="UP000247555"/>
    </source>
</evidence>
<dbReference type="GO" id="GO:0009015">
    <property type="term" value="F:N-succinylarginine dihydrolase activity"/>
    <property type="evidence" value="ECO:0007669"/>
    <property type="project" value="UniProtKB-UniRule"/>
</dbReference>
<evidence type="ECO:0000256" key="2">
    <source>
        <dbReference type="ARBA" id="ARBA00022801"/>
    </source>
</evidence>
<gene>
    <name evidence="3" type="primary">astB</name>
    <name evidence="5" type="ORF">DFR34_1195</name>
</gene>
<dbReference type="GO" id="GO:0019544">
    <property type="term" value="P:L-arginine catabolic process to L-glutamate"/>
    <property type="evidence" value="ECO:0007669"/>
    <property type="project" value="UniProtKB-UniRule"/>
</dbReference>
<dbReference type="UniPathway" id="UPA00185">
    <property type="reaction ID" value="UER00280"/>
</dbReference>
<protein>
    <recommendedName>
        <fullName evidence="3 4">N-succinylarginine dihydrolase</fullName>
        <ecNumber evidence="3 4">3.5.3.23</ecNumber>
    </recommendedName>
</protein>
<dbReference type="Pfam" id="PF04996">
    <property type="entry name" value="AstB"/>
    <property type="match status" value="1"/>
</dbReference>
<dbReference type="Proteomes" id="UP000247555">
    <property type="component" value="Unassembled WGS sequence"/>
</dbReference>
<feature type="binding site" evidence="3">
    <location>
        <position position="365"/>
    </location>
    <ligand>
        <name>substrate</name>
    </ligand>
</feature>
<keyword evidence="1 3" id="KW-0056">Arginine metabolism</keyword>
<comment type="function">
    <text evidence="3">Catalyzes the hydrolysis of N(2)-succinylarginine into N(2)-succinylornithine, ammonia and CO(2).</text>
</comment>
<feature type="binding site" evidence="3">
    <location>
        <begin position="137"/>
        <end position="138"/>
    </location>
    <ligand>
        <name>substrate</name>
    </ligand>
</feature>
<evidence type="ECO:0000313" key="5">
    <source>
        <dbReference type="EMBL" id="PXX77004.1"/>
    </source>
</evidence>
<sequence>MHAFEANFDGLVGPTHNYAGLSYGNVASTGNGQRAANPRLAARQGLDKMKALADLGFRQGVLAPHERPDVASLRQLGFAGSDAQVVARAAREAPAVLAACSSASPMWTANAATVSPSADSADGRVHFTPANLNNKFHRAIEHPTTGRVLAATFADPRCFAHHPALPAHMAFGDEGAANHTRLCADYGAPGVQLFVYGQRAFDASANGPRRYPARQTLEASQAVARQHGLNPARVVFAQQAPAAIDAGVFHNDVIAVGNRDVLFYHQHAFADADATLAALADAMHGVGASLRPLQVPAAAVSIEDAVRSYLFNSQLLSRADGRMLLVVPEECRHVEPVWAYLQDLLASQGPIAEVRVFDLKQSMQNGGGPACLRLRVALTADECAAVNPAVWINDARYASLCAWVDRHYRDRLSADDLADPQLLQECRTALDELTQLLQLGAVYPFQRG</sequence>
<dbReference type="PANTHER" id="PTHR30420:SF2">
    <property type="entry name" value="N-SUCCINYLARGININE DIHYDROLASE"/>
    <property type="match status" value="1"/>
</dbReference>
<comment type="catalytic activity">
    <reaction evidence="3">
        <text>N(2)-succinyl-L-arginine + 2 H2O + 2 H(+) = N(2)-succinyl-L-ornithine + 2 NH4(+) + CO2</text>
        <dbReference type="Rhea" id="RHEA:19533"/>
        <dbReference type="ChEBI" id="CHEBI:15377"/>
        <dbReference type="ChEBI" id="CHEBI:15378"/>
        <dbReference type="ChEBI" id="CHEBI:16526"/>
        <dbReference type="ChEBI" id="CHEBI:28938"/>
        <dbReference type="ChEBI" id="CHEBI:58241"/>
        <dbReference type="ChEBI" id="CHEBI:58514"/>
        <dbReference type="EC" id="3.5.3.23"/>
    </reaction>
</comment>
<feature type="active site" evidence="3">
    <location>
        <position position="174"/>
    </location>
</feature>
<proteinExistence type="inferred from homology"/>
<dbReference type="GO" id="GO:0019545">
    <property type="term" value="P:L-arginine catabolic process to succinate"/>
    <property type="evidence" value="ECO:0007669"/>
    <property type="project" value="UniProtKB-UniRule"/>
</dbReference>
<dbReference type="Gene3D" id="3.75.10.20">
    <property type="entry name" value="Succinylarginine dihydrolase"/>
    <property type="match status" value="1"/>
</dbReference>
<dbReference type="HAMAP" id="MF_01172">
    <property type="entry name" value="AstB"/>
    <property type="match status" value="1"/>
</dbReference>
<dbReference type="InterPro" id="IPR007079">
    <property type="entry name" value="SuccinylArg_d-Hdrlase_AstB"/>
</dbReference>
<organism evidence="5 6">
    <name type="scientific">Rivihabitans pingtungensis</name>
    <dbReference type="NCBI Taxonomy" id="1054498"/>
    <lineage>
        <taxon>Bacteria</taxon>
        <taxon>Pseudomonadati</taxon>
        <taxon>Pseudomonadota</taxon>
        <taxon>Betaproteobacteria</taxon>
        <taxon>Neisseriales</taxon>
        <taxon>Aquaspirillaceae</taxon>
        <taxon>Rivihabitans</taxon>
    </lineage>
</organism>
<keyword evidence="6" id="KW-1185">Reference proteome</keyword>
<accession>A0A318KFS9</accession>
<reference evidence="5 6" key="1">
    <citation type="submission" date="2018-05" db="EMBL/GenBank/DDBJ databases">
        <title>Genomic Encyclopedia of Type Strains, Phase IV (KMG-IV): sequencing the most valuable type-strain genomes for metagenomic binning, comparative biology and taxonomic classification.</title>
        <authorList>
            <person name="Goeker M."/>
        </authorList>
    </citation>
    <scope>NUCLEOTIDE SEQUENCE [LARGE SCALE GENOMIC DNA]</scope>
    <source>
        <strain evidence="5 6">DSM 29661</strain>
    </source>
</reference>
<feature type="binding site" evidence="3">
    <location>
        <begin position="19"/>
        <end position="28"/>
    </location>
    <ligand>
        <name>substrate</name>
    </ligand>
</feature>
<feature type="binding site" evidence="3">
    <location>
        <position position="214"/>
    </location>
    <ligand>
        <name>substrate</name>
    </ligand>
</feature>
<comment type="subunit">
    <text evidence="3">Homodimer.</text>
</comment>
<dbReference type="RefSeq" id="WP_110391541.1">
    <property type="nucleotide sequence ID" value="NZ_QJKI01000019.1"/>
</dbReference>
<evidence type="ECO:0000256" key="4">
    <source>
        <dbReference type="NCBIfam" id="TIGR03241"/>
    </source>
</evidence>
<dbReference type="NCBIfam" id="TIGR03241">
    <property type="entry name" value="arg_catab_astB"/>
    <property type="match status" value="1"/>
</dbReference>
<comment type="caution">
    <text evidence="5">The sequence shown here is derived from an EMBL/GenBank/DDBJ whole genome shotgun (WGS) entry which is preliminary data.</text>
</comment>
<evidence type="ECO:0000256" key="1">
    <source>
        <dbReference type="ARBA" id="ARBA00022503"/>
    </source>
</evidence>
<dbReference type="SUPFAM" id="SSF55909">
    <property type="entry name" value="Pentein"/>
    <property type="match status" value="1"/>
</dbReference>
<keyword evidence="2 3" id="KW-0378">Hydrolase</keyword>
<dbReference type="AlphaFoldDB" id="A0A318KFS9"/>